<evidence type="ECO:0000313" key="3">
    <source>
        <dbReference type="Proteomes" id="UP000283090"/>
    </source>
</evidence>
<accession>A0A437A2T4</accession>
<reference evidence="2 3" key="1">
    <citation type="submission" date="2019-01" db="EMBL/GenBank/DDBJ databases">
        <title>Intercellular communication is required for trap formation in the nematode-trapping fungus Duddingtonia flagrans.</title>
        <authorList>
            <person name="Youssar L."/>
            <person name="Wernet V."/>
            <person name="Hensel N."/>
            <person name="Hildebrandt H.-G."/>
            <person name="Fischer R."/>
        </authorList>
    </citation>
    <scope>NUCLEOTIDE SEQUENCE [LARGE SCALE GENOMIC DNA]</scope>
    <source>
        <strain evidence="2 3">CBS H-5679</strain>
    </source>
</reference>
<dbReference type="GO" id="GO:0016491">
    <property type="term" value="F:oxidoreductase activity"/>
    <property type="evidence" value="ECO:0007669"/>
    <property type="project" value="UniProtKB-KW"/>
</dbReference>
<keyword evidence="3" id="KW-1185">Reference proteome</keyword>
<keyword evidence="1" id="KW-0560">Oxidoreductase</keyword>
<gene>
    <name evidence="2" type="ORF">DFL_003779</name>
</gene>
<dbReference type="STRING" id="97331.A0A437A2T4"/>
<dbReference type="InterPro" id="IPR052228">
    <property type="entry name" value="Sec_Metab_Biosynth_Oxidored"/>
</dbReference>
<dbReference type="Pfam" id="PF00106">
    <property type="entry name" value="adh_short"/>
    <property type="match status" value="1"/>
</dbReference>
<dbReference type="InterPro" id="IPR002347">
    <property type="entry name" value="SDR_fam"/>
</dbReference>
<dbReference type="EMBL" id="SAEB01000006">
    <property type="protein sequence ID" value="RVD85458.1"/>
    <property type="molecule type" value="Genomic_DNA"/>
</dbReference>
<evidence type="ECO:0008006" key="4">
    <source>
        <dbReference type="Google" id="ProtNLM"/>
    </source>
</evidence>
<evidence type="ECO:0000313" key="2">
    <source>
        <dbReference type="EMBL" id="RVD85458.1"/>
    </source>
</evidence>
<dbReference type="VEuPathDB" id="FungiDB:DFL_003779"/>
<comment type="caution">
    <text evidence="2">The sequence shown here is derived from an EMBL/GenBank/DDBJ whole genome shotgun (WGS) entry which is preliminary data.</text>
</comment>
<dbReference type="Proteomes" id="UP000283090">
    <property type="component" value="Unassembled WGS sequence"/>
</dbReference>
<dbReference type="AlphaFoldDB" id="A0A437A2T4"/>
<name>A0A437A2T4_ARTFL</name>
<dbReference type="GeneID" id="93586090"/>
<dbReference type="RefSeq" id="XP_067491002.1">
    <property type="nucleotide sequence ID" value="XM_067632765.1"/>
</dbReference>
<dbReference type="InterPro" id="IPR036291">
    <property type="entry name" value="NAD(P)-bd_dom_sf"/>
</dbReference>
<dbReference type="OrthoDB" id="2898509at2759"/>
<organism evidence="2 3">
    <name type="scientific">Arthrobotrys flagrans</name>
    <name type="common">Nematode-trapping fungus</name>
    <name type="synonym">Trichothecium flagrans</name>
    <dbReference type="NCBI Taxonomy" id="97331"/>
    <lineage>
        <taxon>Eukaryota</taxon>
        <taxon>Fungi</taxon>
        <taxon>Dikarya</taxon>
        <taxon>Ascomycota</taxon>
        <taxon>Pezizomycotina</taxon>
        <taxon>Orbiliomycetes</taxon>
        <taxon>Orbiliales</taxon>
        <taxon>Orbiliaceae</taxon>
        <taxon>Arthrobotrys</taxon>
    </lineage>
</organism>
<dbReference type="PANTHER" id="PTHR47534">
    <property type="entry name" value="YALI0E05731P"/>
    <property type="match status" value="1"/>
</dbReference>
<sequence length="348" mass="38276">MIPLTTIKAANATLSTRLPSPVCVFLGGTTGIGFYTLKQLVASTVSPKVYYIGRTPSNAEIVQKTLEEINPKGTYIFVQCDILLIKNVDKACEEILKKEKEINLLWLSAGLLRSGFPDTAEGLNFMAAISYFSHIKFIINLLPLLKTSTTNNHFTRVIRVLGGGLEKELDPNDLDMRKATFIKSRQHHVTSTTVTFDYLAKGNPEISFVHAFPGFVKTEGQTFPGMISLAVRALMWVGGSWLCVSDEESGERNLFYATSEIYPASKRAEEVMGLIGGEGKGEGEDVAVGLDGVKGSGCYTVHWDGTAKSGNKVLLEYRETGFRERVWEHTVAVYKGIEERYQKDAGAA</sequence>
<dbReference type="Gene3D" id="3.40.50.720">
    <property type="entry name" value="NAD(P)-binding Rossmann-like Domain"/>
    <property type="match status" value="1"/>
</dbReference>
<evidence type="ECO:0000256" key="1">
    <source>
        <dbReference type="ARBA" id="ARBA00023002"/>
    </source>
</evidence>
<dbReference type="SUPFAM" id="SSF51735">
    <property type="entry name" value="NAD(P)-binding Rossmann-fold domains"/>
    <property type="match status" value="1"/>
</dbReference>
<dbReference type="PANTHER" id="PTHR47534:SF3">
    <property type="entry name" value="ALCOHOL DEHYDROGENASE-LIKE C-TERMINAL DOMAIN-CONTAINING PROTEIN"/>
    <property type="match status" value="1"/>
</dbReference>
<proteinExistence type="predicted"/>
<protein>
    <recommendedName>
        <fullName evidence="4">NAD(P)-binding protein</fullName>
    </recommendedName>
</protein>